<sequence>MVSSVETCSEAGRPSSEDFEPRTAFLRQFRAPDVLPPAIPSALLHRTPKQSAAFQNCSPEIYFKTALSGQQLFNPPELSQTDPKALFGRAAASGNPANVVGVWNRRGRVAAVNGAVSPFRKERAGGNATACTGEAFVFPPCSDALEPKALFDSAGEE</sequence>
<gene>
    <name evidence="2" type="ORF">KSP39_PZI019448</name>
</gene>
<evidence type="ECO:0000256" key="1">
    <source>
        <dbReference type="SAM" id="MobiDB-lite"/>
    </source>
</evidence>
<accession>A0AAP0B196</accession>
<proteinExistence type="predicted"/>
<protein>
    <submittedName>
        <fullName evidence="2">Uncharacterized protein</fullName>
    </submittedName>
</protein>
<evidence type="ECO:0000313" key="2">
    <source>
        <dbReference type="EMBL" id="KAK8923698.1"/>
    </source>
</evidence>
<dbReference type="AlphaFoldDB" id="A0AAP0B196"/>
<dbReference type="Proteomes" id="UP001418222">
    <property type="component" value="Unassembled WGS sequence"/>
</dbReference>
<name>A0AAP0B196_9ASPA</name>
<comment type="caution">
    <text evidence="2">The sequence shown here is derived from an EMBL/GenBank/DDBJ whole genome shotgun (WGS) entry which is preliminary data.</text>
</comment>
<organism evidence="2 3">
    <name type="scientific">Platanthera zijinensis</name>
    <dbReference type="NCBI Taxonomy" id="2320716"/>
    <lineage>
        <taxon>Eukaryota</taxon>
        <taxon>Viridiplantae</taxon>
        <taxon>Streptophyta</taxon>
        <taxon>Embryophyta</taxon>
        <taxon>Tracheophyta</taxon>
        <taxon>Spermatophyta</taxon>
        <taxon>Magnoliopsida</taxon>
        <taxon>Liliopsida</taxon>
        <taxon>Asparagales</taxon>
        <taxon>Orchidaceae</taxon>
        <taxon>Orchidoideae</taxon>
        <taxon>Orchideae</taxon>
        <taxon>Orchidinae</taxon>
        <taxon>Platanthera</taxon>
    </lineage>
</organism>
<dbReference type="EMBL" id="JBBWWQ010000017">
    <property type="protein sequence ID" value="KAK8923698.1"/>
    <property type="molecule type" value="Genomic_DNA"/>
</dbReference>
<keyword evidence="3" id="KW-1185">Reference proteome</keyword>
<reference evidence="2 3" key="1">
    <citation type="journal article" date="2022" name="Nat. Plants">
        <title>Genomes of leafy and leafless Platanthera orchids illuminate the evolution of mycoheterotrophy.</title>
        <authorList>
            <person name="Li M.H."/>
            <person name="Liu K.W."/>
            <person name="Li Z."/>
            <person name="Lu H.C."/>
            <person name="Ye Q.L."/>
            <person name="Zhang D."/>
            <person name="Wang J.Y."/>
            <person name="Li Y.F."/>
            <person name="Zhong Z.M."/>
            <person name="Liu X."/>
            <person name="Yu X."/>
            <person name="Liu D.K."/>
            <person name="Tu X.D."/>
            <person name="Liu B."/>
            <person name="Hao Y."/>
            <person name="Liao X.Y."/>
            <person name="Jiang Y.T."/>
            <person name="Sun W.H."/>
            <person name="Chen J."/>
            <person name="Chen Y.Q."/>
            <person name="Ai Y."/>
            <person name="Zhai J.W."/>
            <person name="Wu S.S."/>
            <person name="Zhou Z."/>
            <person name="Hsiao Y.Y."/>
            <person name="Wu W.L."/>
            <person name="Chen Y.Y."/>
            <person name="Lin Y.F."/>
            <person name="Hsu J.L."/>
            <person name="Li C.Y."/>
            <person name="Wang Z.W."/>
            <person name="Zhao X."/>
            <person name="Zhong W.Y."/>
            <person name="Ma X.K."/>
            <person name="Ma L."/>
            <person name="Huang J."/>
            <person name="Chen G.Z."/>
            <person name="Huang M.Z."/>
            <person name="Huang L."/>
            <person name="Peng D.H."/>
            <person name="Luo Y.B."/>
            <person name="Zou S.Q."/>
            <person name="Chen S.P."/>
            <person name="Lan S."/>
            <person name="Tsai W.C."/>
            <person name="Van de Peer Y."/>
            <person name="Liu Z.J."/>
        </authorList>
    </citation>
    <scope>NUCLEOTIDE SEQUENCE [LARGE SCALE GENOMIC DNA]</scope>
    <source>
        <strain evidence="2">Lor287</strain>
    </source>
</reference>
<evidence type="ECO:0000313" key="3">
    <source>
        <dbReference type="Proteomes" id="UP001418222"/>
    </source>
</evidence>
<feature type="region of interest" description="Disordered" evidence="1">
    <location>
        <begin position="1"/>
        <end position="20"/>
    </location>
</feature>